<feature type="transmembrane region" description="Helical" evidence="9">
    <location>
        <begin position="280"/>
        <end position="298"/>
    </location>
</feature>
<feature type="transmembrane region" description="Helical" evidence="9">
    <location>
        <begin position="6"/>
        <end position="27"/>
    </location>
</feature>
<keyword evidence="3 8" id="KW-0378">Hydrolase</keyword>
<dbReference type="RefSeq" id="WP_194365725.1">
    <property type="nucleotide sequence ID" value="NZ_CP054493.1"/>
</dbReference>
<dbReference type="EMBL" id="CP054493">
    <property type="protein sequence ID" value="QOY53890.1"/>
    <property type="molecule type" value="Genomic_DNA"/>
</dbReference>
<keyword evidence="9" id="KW-0472">Membrane</keyword>
<dbReference type="Proteomes" id="UP000593836">
    <property type="component" value="Chromosome"/>
</dbReference>
<dbReference type="GO" id="GO:0046872">
    <property type="term" value="F:metal ion binding"/>
    <property type="evidence" value="ECO:0007669"/>
    <property type="project" value="UniProtKB-KW"/>
</dbReference>
<feature type="transmembrane region" description="Helical" evidence="9">
    <location>
        <begin position="58"/>
        <end position="79"/>
    </location>
</feature>
<proteinExistence type="inferred from homology"/>
<protein>
    <submittedName>
        <fullName evidence="12">M48 family metallopeptidase</fullName>
    </submittedName>
</protein>
<dbReference type="KEGG" id="smas:HUE87_08270"/>
<dbReference type="PANTHER" id="PTHR10120">
    <property type="entry name" value="CAAX PRENYL PROTEASE 1"/>
    <property type="match status" value="1"/>
</dbReference>
<evidence type="ECO:0000313" key="12">
    <source>
        <dbReference type="EMBL" id="QOY53890.1"/>
    </source>
</evidence>
<evidence type="ECO:0000256" key="3">
    <source>
        <dbReference type="ARBA" id="ARBA00022801"/>
    </source>
</evidence>
<evidence type="ECO:0000256" key="7">
    <source>
        <dbReference type="PIRSR" id="PIRSR627057-2"/>
    </source>
</evidence>
<feature type="domain" description="Peptidase M48" evidence="10">
    <location>
        <begin position="196"/>
        <end position="398"/>
    </location>
</feature>
<feature type="binding site" evidence="7">
    <location>
        <position position="270"/>
    </location>
    <ligand>
        <name>Zn(2+)</name>
        <dbReference type="ChEBI" id="CHEBI:29105"/>
        <note>catalytic</note>
    </ligand>
</feature>
<evidence type="ECO:0000256" key="8">
    <source>
        <dbReference type="RuleBase" id="RU003983"/>
    </source>
</evidence>
<feature type="binding site" evidence="7">
    <location>
        <position position="266"/>
    </location>
    <ligand>
        <name>Zn(2+)</name>
        <dbReference type="ChEBI" id="CHEBI:29105"/>
        <note>catalytic</note>
    </ligand>
</feature>
<comment type="cofactor">
    <cofactor evidence="7 8">
        <name>Zn(2+)</name>
        <dbReference type="ChEBI" id="CHEBI:29105"/>
    </cofactor>
    <text evidence="7 8">Binds 1 zinc ion per subunit.</text>
</comment>
<evidence type="ECO:0000256" key="2">
    <source>
        <dbReference type="ARBA" id="ARBA00022723"/>
    </source>
</evidence>
<dbReference type="GO" id="GO:0071586">
    <property type="term" value="P:CAAX-box protein processing"/>
    <property type="evidence" value="ECO:0007669"/>
    <property type="project" value="InterPro"/>
</dbReference>
<sequence length="418" mass="46784">MLMMIIGIYTIFVLITIYASIMQIGYVNQAKRGKAVLLSDADFLKAGNYSVAKEKMSIASAFIDYLLFIIWIGFGIKALENTILFENEAVMNIAIVMGFLIIGSVVSLPFSYYEKFILDEKFGFNKSSMSQWIKDTAISFAMTLIFGSIVVWGVYLIISNFTLWWLWSFLFIFSVVILINMLYPAFRAMFFDKLTPLKDEKLDSEIKSLMEKTGFVSSGVFVSDASKRDARLNAYFGGFGKAKRVVLFDTLIEKLSTRELLAVLGHELGHFAHGDIYKNIGLVGAMLFAMFGIFGNLPESLYLELGLSQAPYVLIILLLLFMPVLGFLMMPIMGIVSRHNEYEADKMGSELAGVGGEVELASALKKLVTENRSFPLSHPIYIFFHYTHPPVLERLKALGVDIAELDKSALEGTCQANI</sequence>
<dbReference type="GO" id="GO:0004222">
    <property type="term" value="F:metalloendopeptidase activity"/>
    <property type="evidence" value="ECO:0007669"/>
    <property type="project" value="InterPro"/>
</dbReference>
<organism evidence="12 13">
    <name type="scientific">Candidatus Sulfurimonas marisnigri</name>
    <dbReference type="NCBI Taxonomy" id="2740405"/>
    <lineage>
        <taxon>Bacteria</taxon>
        <taxon>Pseudomonadati</taxon>
        <taxon>Campylobacterota</taxon>
        <taxon>Epsilonproteobacteria</taxon>
        <taxon>Campylobacterales</taxon>
        <taxon>Sulfurimonadaceae</taxon>
        <taxon>Sulfurimonas</taxon>
    </lineage>
</organism>
<evidence type="ECO:0000259" key="11">
    <source>
        <dbReference type="Pfam" id="PF16491"/>
    </source>
</evidence>
<feature type="domain" description="CAAX prenyl protease 1 N-terminal" evidence="11">
    <location>
        <begin position="38"/>
        <end position="193"/>
    </location>
</feature>
<dbReference type="Gene3D" id="3.30.2010.10">
    <property type="entry name" value="Metalloproteases ('zincins'), catalytic domain"/>
    <property type="match status" value="1"/>
</dbReference>
<feature type="active site" evidence="6">
    <location>
        <position position="267"/>
    </location>
</feature>
<gene>
    <name evidence="12" type="ORF">HUE87_08270</name>
</gene>
<dbReference type="Pfam" id="PF01435">
    <property type="entry name" value="Peptidase_M48"/>
    <property type="match status" value="1"/>
</dbReference>
<dbReference type="InterPro" id="IPR001915">
    <property type="entry name" value="Peptidase_M48"/>
</dbReference>
<dbReference type="InterPro" id="IPR027057">
    <property type="entry name" value="CAXX_Prtase_1"/>
</dbReference>
<feature type="binding site" evidence="7">
    <location>
        <position position="341"/>
    </location>
    <ligand>
        <name>Zn(2+)</name>
        <dbReference type="ChEBI" id="CHEBI:29105"/>
        <note>catalytic</note>
    </ligand>
</feature>
<dbReference type="CDD" id="cd07343">
    <property type="entry name" value="M48A_Zmpste24p_like"/>
    <property type="match status" value="1"/>
</dbReference>
<feature type="transmembrane region" description="Helical" evidence="9">
    <location>
        <begin position="91"/>
        <end position="113"/>
    </location>
</feature>
<feature type="transmembrane region" description="Helical" evidence="9">
    <location>
        <begin position="136"/>
        <end position="158"/>
    </location>
</feature>
<keyword evidence="9" id="KW-1133">Transmembrane helix</keyword>
<evidence type="ECO:0000256" key="5">
    <source>
        <dbReference type="ARBA" id="ARBA00023049"/>
    </source>
</evidence>
<feature type="transmembrane region" description="Helical" evidence="9">
    <location>
        <begin position="310"/>
        <end position="330"/>
    </location>
</feature>
<dbReference type="InterPro" id="IPR032456">
    <property type="entry name" value="Peptidase_M48_N"/>
</dbReference>
<keyword evidence="13" id="KW-1185">Reference proteome</keyword>
<evidence type="ECO:0000313" key="13">
    <source>
        <dbReference type="Proteomes" id="UP000593836"/>
    </source>
</evidence>
<dbReference type="FunFam" id="3.30.2010.10:FF:000010">
    <property type="entry name" value="M48 family peptidase"/>
    <property type="match status" value="1"/>
</dbReference>
<keyword evidence="4 7" id="KW-0862">Zinc</keyword>
<keyword evidence="9" id="KW-0812">Transmembrane</keyword>
<keyword evidence="2 7" id="KW-0479">Metal-binding</keyword>
<evidence type="ECO:0000256" key="1">
    <source>
        <dbReference type="ARBA" id="ARBA00022670"/>
    </source>
</evidence>
<dbReference type="Pfam" id="PF16491">
    <property type="entry name" value="Peptidase_M48_N"/>
    <property type="match status" value="1"/>
</dbReference>
<dbReference type="AlphaFoldDB" id="A0A7S7LYN2"/>
<reference evidence="12 13" key="1">
    <citation type="submission" date="2020-05" db="EMBL/GenBank/DDBJ databases">
        <title>Sulfurimonas marisnigri, sp. nov., and Sulfurimonas baltica, sp. nov., manganese oxide reducing chemolithoautotrophs of the class Epsilonproteobacteria isolated from the pelagic redoxclines of the Black and Baltic Seas and emended description of the genus Sulfurimonas.</title>
        <authorList>
            <person name="Henkel J.V."/>
            <person name="Laudan C."/>
            <person name="Werner J."/>
            <person name="Neu T."/>
            <person name="Plewe S."/>
            <person name="Sproer C."/>
            <person name="Bunk B."/>
            <person name="Schulz-Vogt H.N."/>
        </authorList>
    </citation>
    <scope>NUCLEOTIDE SEQUENCE [LARGE SCALE GENOMIC DNA]</scope>
    <source>
        <strain evidence="12 13">SoZ1</strain>
    </source>
</reference>
<comment type="similarity">
    <text evidence="8">Belongs to the peptidase M48 family.</text>
</comment>
<feature type="transmembrane region" description="Helical" evidence="9">
    <location>
        <begin position="164"/>
        <end position="183"/>
    </location>
</feature>
<feature type="active site" description="Proton donor" evidence="6">
    <location>
        <position position="345"/>
    </location>
</feature>
<evidence type="ECO:0000256" key="4">
    <source>
        <dbReference type="ARBA" id="ARBA00022833"/>
    </source>
</evidence>
<evidence type="ECO:0000256" key="6">
    <source>
        <dbReference type="PIRSR" id="PIRSR627057-1"/>
    </source>
</evidence>
<keyword evidence="1 8" id="KW-0645">Protease</keyword>
<keyword evidence="5 8" id="KW-0482">Metalloprotease</keyword>
<accession>A0A7S7LYN2</accession>
<name>A0A7S7LYN2_9BACT</name>
<evidence type="ECO:0000256" key="9">
    <source>
        <dbReference type="SAM" id="Phobius"/>
    </source>
</evidence>
<evidence type="ECO:0000259" key="10">
    <source>
        <dbReference type="Pfam" id="PF01435"/>
    </source>
</evidence>